<dbReference type="Proteomes" id="UP000008854">
    <property type="component" value="Unassembled WGS sequence"/>
</dbReference>
<feature type="domain" description="BRO1" evidence="7">
    <location>
        <begin position="2"/>
        <end position="380"/>
    </location>
</feature>
<dbReference type="Gene3D" id="1.20.140.50">
    <property type="entry name" value="alix/aip1 like domains"/>
    <property type="match status" value="1"/>
</dbReference>
<sequence length="854" mass="94550">MNFLSIPLKKSASVDLSSQFQQLIALQYGALTANACVGSLSELALMRTVACVKGDNYNPTVEAIASYHDAMYQLEGRLNVNIASRIDFKWSDISGKSNKKESSLKFERSNVLFCYGAAHSQLGESCRPNCENSLQQALKSFKIASCTFDYISSDLMSGVKDPLPDLTPSSLTLFSNLMLAQAYECVLSKAEKDKKKPGILARIASTLTNLYEDCLSECSGGAKNVVPKDWSGVLSMKKGLYEALTQYHQSKACCEAKQYGEQVARISFAYELIKGVARSSCFQRKNLVEQFKQEESVAVKDNDHIYHEKVPPRGSLAPVESVDVIKKTPLTFPLSSSNTKDYFENLLPMAVTEAVNTAKGVRASLIDSEICRLRGASTKVNEVLASYNLPAALLANGLSSITSNILSKASSVRRDGGAEKLYQQLLSIPECVQRNKEIIEAEKSSLDDEENSDNSLRKQYGERWSRKPSSELNKLWRSDIQKCLNLLEQTTKTDASLLDRYEKHKEHFEILSKPEDELQALIESDSKFPESGTEANNEELKSELTQLCNKLESIKTERNDLIEQLKLVDYSPDLVKKLLTYYREHNETIDLQIATDMLEEKMVSVRELIQENLNKQESLLNDLQTKADMFYGASDGNSKDKGLLTMLNLAADEYSALTEAVRDATKFYAELTEICVNTQCKIEDFCAARTTEKNELMSDIATNISRVRVSDQQVFPKPSVPTRPEPSYANRVNPVPPAHPQVPMPIPTIPMMNNNTYPMPPQPWNPQGYPVMPQPSPFGMAPYPAMYPFYGAYPTMPMPPNASFSSPNMMHPAHSMGANGAFPNVSGGITDPPAPAAGGGLQGQYLPGQPSAQP</sequence>
<evidence type="ECO:0000256" key="4">
    <source>
        <dbReference type="ARBA" id="ARBA00022753"/>
    </source>
</evidence>
<evidence type="ECO:0000256" key="1">
    <source>
        <dbReference type="ARBA" id="ARBA00004177"/>
    </source>
</evidence>
<dbReference type="Pfam" id="PF03097">
    <property type="entry name" value="BRO1"/>
    <property type="match status" value="1"/>
</dbReference>
<dbReference type="InParanoid" id="A0A3Q0KIV9"/>
<evidence type="ECO:0000256" key="6">
    <source>
        <dbReference type="SAM" id="MobiDB-lite"/>
    </source>
</evidence>
<evidence type="ECO:0000256" key="3">
    <source>
        <dbReference type="ARBA" id="ARBA00022490"/>
    </source>
</evidence>
<dbReference type="Gene3D" id="1.20.120.560">
    <property type="entry name" value="alix/aip1 in complex with the ypdl late domain"/>
    <property type="match status" value="1"/>
</dbReference>
<dbReference type="CDD" id="cd09034">
    <property type="entry name" value="BRO1_Alix_like"/>
    <property type="match status" value="1"/>
</dbReference>
<dbReference type="STRING" id="6183.A0A3Q0KIV9"/>
<reference evidence="8" key="1">
    <citation type="journal article" date="2012" name="PLoS Negl. Trop. Dis.">
        <title>A systematically improved high quality genome and transcriptome of the human blood fluke Schistosoma mansoni.</title>
        <authorList>
            <person name="Protasio A.V."/>
            <person name="Tsai I.J."/>
            <person name="Babbage A."/>
            <person name="Nichol S."/>
            <person name="Hunt M."/>
            <person name="Aslett M.A."/>
            <person name="De Silva N."/>
            <person name="Velarde G.S."/>
            <person name="Anderson T.J."/>
            <person name="Clark R.C."/>
            <person name="Davidson C."/>
            <person name="Dillon G.P."/>
            <person name="Holroyd N.E."/>
            <person name="LoVerde P.T."/>
            <person name="Lloyd C."/>
            <person name="McQuillan J."/>
            <person name="Oliveira G."/>
            <person name="Otto T.D."/>
            <person name="Parker-Manuel S.J."/>
            <person name="Quail M.A."/>
            <person name="Wilson R.A."/>
            <person name="Zerlotini A."/>
            <person name="Dunne D.W."/>
            <person name="Berriman M."/>
        </authorList>
    </citation>
    <scope>NUCLEOTIDE SEQUENCE [LARGE SCALE GENOMIC DNA]</scope>
    <source>
        <strain evidence="8">Puerto Rican</strain>
    </source>
</reference>
<dbReference type="WBParaSite" id="Smp_087620.1">
    <property type="protein sequence ID" value="Smp_087620.1"/>
    <property type="gene ID" value="Smp_087620"/>
</dbReference>
<dbReference type="PROSITE" id="PS51180">
    <property type="entry name" value="BRO1"/>
    <property type="match status" value="1"/>
</dbReference>
<dbReference type="OMA" id="HKANECI"/>
<keyword evidence="3" id="KW-0963">Cytoplasm</keyword>
<feature type="compositionally biased region" description="Low complexity" evidence="6">
    <location>
        <begin position="843"/>
        <end position="854"/>
    </location>
</feature>
<dbReference type="PANTHER" id="PTHR23030">
    <property type="entry name" value="PCD6 INTERACTING PROTEIN-RELATED"/>
    <property type="match status" value="1"/>
</dbReference>
<keyword evidence="8" id="KW-1185">Reference proteome</keyword>
<dbReference type="GO" id="GO:0005768">
    <property type="term" value="C:endosome"/>
    <property type="evidence" value="ECO:0007669"/>
    <property type="project" value="UniProtKB-SubCell"/>
</dbReference>
<dbReference type="FunCoup" id="A0A3Q0KIV9">
    <property type="interactions" value="2070"/>
</dbReference>
<dbReference type="SMART" id="SM01041">
    <property type="entry name" value="BRO1"/>
    <property type="match status" value="1"/>
</dbReference>
<dbReference type="GO" id="GO:0043328">
    <property type="term" value="P:protein transport to vacuole involved in ubiquitin-dependent protein catabolic process via the multivesicular body sorting pathway"/>
    <property type="evidence" value="ECO:0007669"/>
    <property type="project" value="TreeGrafter"/>
</dbReference>
<dbReference type="PANTHER" id="PTHR23030:SF30">
    <property type="entry name" value="TYROSINE-PROTEIN PHOSPHATASE NON-RECEPTOR TYPE 23"/>
    <property type="match status" value="1"/>
</dbReference>
<feature type="region of interest" description="Disordered" evidence="6">
    <location>
        <begin position="443"/>
        <end position="463"/>
    </location>
</feature>
<dbReference type="ExpressionAtlas" id="A0A3Q0KIV9">
    <property type="expression patterns" value="baseline"/>
</dbReference>
<dbReference type="InterPro" id="IPR004328">
    <property type="entry name" value="BRO1_dom"/>
</dbReference>
<evidence type="ECO:0000256" key="2">
    <source>
        <dbReference type="ARBA" id="ARBA00004496"/>
    </source>
</evidence>
<keyword evidence="5" id="KW-0175">Coiled coil</keyword>
<comment type="subcellular location">
    <subcellularLocation>
        <location evidence="2">Cytoplasm</location>
    </subcellularLocation>
    <subcellularLocation>
        <location evidence="1">Endosome</location>
    </subcellularLocation>
</comment>
<evidence type="ECO:0000256" key="5">
    <source>
        <dbReference type="SAM" id="Coils"/>
    </source>
</evidence>
<dbReference type="InterPro" id="IPR025304">
    <property type="entry name" value="ALIX_V_dom"/>
</dbReference>
<evidence type="ECO:0000313" key="9">
    <source>
        <dbReference type="WBParaSite" id="Smp_087620.1"/>
    </source>
</evidence>
<accession>A0A3Q0KIV9</accession>
<keyword evidence="4" id="KW-0967">Endosome</keyword>
<name>A0A3Q0KIV9_SCHMA</name>
<feature type="coiled-coil region" evidence="5">
    <location>
        <begin position="537"/>
        <end position="564"/>
    </location>
</feature>
<dbReference type="Pfam" id="PF13949">
    <property type="entry name" value="ALIX_LYPXL_bnd"/>
    <property type="match status" value="1"/>
</dbReference>
<organism evidence="8 9">
    <name type="scientific">Schistosoma mansoni</name>
    <name type="common">Blood fluke</name>
    <dbReference type="NCBI Taxonomy" id="6183"/>
    <lineage>
        <taxon>Eukaryota</taxon>
        <taxon>Metazoa</taxon>
        <taxon>Spiralia</taxon>
        <taxon>Lophotrochozoa</taxon>
        <taxon>Platyhelminthes</taxon>
        <taxon>Trematoda</taxon>
        <taxon>Digenea</taxon>
        <taxon>Strigeidida</taxon>
        <taxon>Schistosomatoidea</taxon>
        <taxon>Schistosomatidae</taxon>
        <taxon>Schistosoma</taxon>
    </lineage>
</organism>
<evidence type="ECO:0000313" key="8">
    <source>
        <dbReference type="Proteomes" id="UP000008854"/>
    </source>
</evidence>
<reference evidence="9" key="2">
    <citation type="submission" date="2018-12" db="UniProtKB">
        <authorList>
            <consortium name="WormBaseParasite"/>
        </authorList>
    </citation>
    <scope>IDENTIFICATION</scope>
    <source>
        <strain evidence="9">Puerto Rican</strain>
    </source>
</reference>
<evidence type="ECO:0000259" key="7">
    <source>
        <dbReference type="PROSITE" id="PS51180"/>
    </source>
</evidence>
<dbReference type="InterPro" id="IPR038499">
    <property type="entry name" value="BRO1_sf"/>
</dbReference>
<feature type="region of interest" description="Disordered" evidence="6">
    <location>
        <begin position="715"/>
        <end position="736"/>
    </location>
</feature>
<dbReference type="Gene3D" id="1.25.40.280">
    <property type="entry name" value="alix/aip1 like domains"/>
    <property type="match status" value="1"/>
</dbReference>
<protein>
    <submittedName>
        <fullName evidence="9">Putative programmed cell death 6-interacting protein</fullName>
    </submittedName>
</protein>
<dbReference type="AlphaFoldDB" id="A0A3Q0KIV9"/>
<proteinExistence type="predicted"/>
<feature type="region of interest" description="Disordered" evidence="6">
    <location>
        <begin position="825"/>
        <end position="854"/>
    </location>
</feature>